<sequence>MPKEEGMSNLIRAKRDDDPPLMSLNMVKSSSRIEIFIESSGNLKQTNWIHSNFIVDSNDDEKANIFGSLSDHDGEIIASEMRNLLTFVDNRKVTHLHAVIDALYR</sequence>
<keyword evidence="2" id="KW-1185">Reference proteome</keyword>
<gene>
    <name evidence="1" type="ORF">CLUMA_CG011606</name>
</gene>
<proteinExistence type="predicted"/>
<name>A0A1J1IFB6_9DIPT</name>
<dbReference type="Proteomes" id="UP000183832">
    <property type="component" value="Unassembled WGS sequence"/>
</dbReference>
<reference evidence="1 2" key="1">
    <citation type="submission" date="2015-04" db="EMBL/GenBank/DDBJ databases">
        <authorList>
            <person name="Syromyatnikov M.Y."/>
            <person name="Popov V.N."/>
        </authorList>
    </citation>
    <scope>NUCLEOTIDE SEQUENCE [LARGE SCALE GENOMIC DNA]</scope>
</reference>
<organism evidence="1 2">
    <name type="scientific">Clunio marinus</name>
    <dbReference type="NCBI Taxonomy" id="568069"/>
    <lineage>
        <taxon>Eukaryota</taxon>
        <taxon>Metazoa</taxon>
        <taxon>Ecdysozoa</taxon>
        <taxon>Arthropoda</taxon>
        <taxon>Hexapoda</taxon>
        <taxon>Insecta</taxon>
        <taxon>Pterygota</taxon>
        <taxon>Neoptera</taxon>
        <taxon>Endopterygota</taxon>
        <taxon>Diptera</taxon>
        <taxon>Nematocera</taxon>
        <taxon>Chironomoidea</taxon>
        <taxon>Chironomidae</taxon>
        <taxon>Clunio</taxon>
    </lineage>
</organism>
<evidence type="ECO:0000313" key="1">
    <source>
        <dbReference type="EMBL" id="CRK98244.1"/>
    </source>
</evidence>
<accession>A0A1J1IFB6</accession>
<dbReference type="AlphaFoldDB" id="A0A1J1IFB6"/>
<dbReference type="EMBL" id="CVRI01000047">
    <property type="protein sequence ID" value="CRK98244.1"/>
    <property type="molecule type" value="Genomic_DNA"/>
</dbReference>
<protein>
    <submittedName>
        <fullName evidence="1">CLUMA_CG011606, isoform A</fullName>
    </submittedName>
</protein>
<evidence type="ECO:0000313" key="2">
    <source>
        <dbReference type="Proteomes" id="UP000183832"/>
    </source>
</evidence>